<reference evidence="2 3" key="1">
    <citation type="submission" date="2019-11" db="EMBL/GenBank/DDBJ databases">
        <title>Whole genome sequence of Oryza granulata.</title>
        <authorList>
            <person name="Li W."/>
        </authorList>
    </citation>
    <scope>NUCLEOTIDE SEQUENCE [LARGE SCALE GENOMIC DNA]</scope>
    <source>
        <strain evidence="3">cv. Menghai</strain>
        <tissue evidence="2">Leaf</tissue>
    </source>
</reference>
<gene>
    <name evidence="2" type="ORF">E2562_011448</name>
</gene>
<evidence type="ECO:0000313" key="2">
    <source>
        <dbReference type="EMBL" id="KAF0906453.1"/>
    </source>
</evidence>
<protein>
    <submittedName>
        <fullName evidence="2">Uncharacterized protein</fullName>
    </submittedName>
</protein>
<evidence type="ECO:0000256" key="1">
    <source>
        <dbReference type="SAM" id="MobiDB-lite"/>
    </source>
</evidence>
<accession>A0A6G1D407</accession>
<dbReference type="Proteomes" id="UP000479710">
    <property type="component" value="Unassembled WGS sequence"/>
</dbReference>
<keyword evidence="3" id="KW-1185">Reference proteome</keyword>
<feature type="region of interest" description="Disordered" evidence="1">
    <location>
        <begin position="33"/>
        <end position="74"/>
    </location>
</feature>
<proteinExistence type="predicted"/>
<dbReference type="EMBL" id="SPHZ02000007">
    <property type="protein sequence ID" value="KAF0906453.1"/>
    <property type="molecule type" value="Genomic_DNA"/>
</dbReference>
<sequence>MQVVALIGIWGNANLRLRGFRLAATAAMEQPATVHTEDIAAENQDGAEDPYGAENPDAIGAGNPDGAGFDGDFPASPALHFDADEVVPSSGCQRAIVARHVTRGSS</sequence>
<organism evidence="2 3">
    <name type="scientific">Oryza meyeriana var. granulata</name>
    <dbReference type="NCBI Taxonomy" id="110450"/>
    <lineage>
        <taxon>Eukaryota</taxon>
        <taxon>Viridiplantae</taxon>
        <taxon>Streptophyta</taxon>
        <taxon>Embryophyta</taxon>
        <taxon>Tracheophyta</taxon>
        <taxon>Spermatophyta</taxon>
        <taxon>Magnoliopsida</taxon>
        <taxon>Liliopsida</taxon>
        <taxon>Poales</taxon>
        <taxon>Poaceae</taxon>
        <taxon>BOP clade</taxon>
        <taxon>Oryzoideae</taxon>
        <taxon>Oryzeae</taxon>
        <taxon>Oryzinae</taxon>
        <taxon>Oryza</taxon>
        <taxon>Oryza meyeriana</taxon>
    </lineage>
</organism>
<dbReference type="AlphaFoldDB" id="A0A6G1D407"/>
<evidence type="ECO:0000313" key="3">
    <source>
        <dbReference type="Proteomes" id="UP000479710"/>
    </source>
</evidence>
<comment type="caution">
    <text evidence="2">The sequence shown here is derived from an EMBL/GenBank/DDBJ whole genome shotgun (WGS) entry which is preliminary data.</text>
</comment>
<name>A0A6G1D407_9ORYZ</name>